<evidence type="ECO:0000256" key="1">
    <source>
        <dbReference type="PROSITE-ProRule" id="PRU00285"/>
    </source>
</evidence>
<name>A0ABS2GKE7_9FIRM</name>
<gene>
    <name evidence="3" type="ORF">H9X81_01035</name>
</gene>
<dbReference type="InterPro" id="IPR002068">
    <property type="entry name" value="A-crystallin/Hsp20_dom"/>
</dbReference>
<feature type="domain" description="SHSP" evidence="2">
    <location>
        <begin position="16"/>
        <end position="106"/>
    </location>
</feature>
<dbReference type="RefSeq" id="WP_177502699.1">
    <property type="nucleotide sequence ID" value="NZ_JACSNR010000001.1"/>
</dbReference>
<evidence type="ECO:0000313" key="4">
    <source>
        <dbReference type="Proteomes" id="UP000724149"/>
    </source>
</evidence>
<dbReference type="Proteomes" id="UP000724149">
    <property type="component" value="Unassembled WGS sequence"/>
</dbReference>
<comment type="similarity">
    <text evidence="1">Belongs to the small heat shock protein (HSP20) family.</text>
</comment>
<reference evidence="3 4" key="1">
    <citation type="journal article" date="2021" name="Sci. Rep.">
        <title>The distribution of antibiotic resistance genes in chicken gut microbiota commensals.</title>
        <authorList>
            <person name="Juricova H."/>
            <person name="Matiasovicova J."/>
            <person name="Kubasova T."/>
            <person name="Cejkova D."/>
            <person name="Rychlik I."/>
        </authorList>
    </citation>
    <scope>NUCLEOTIDE SEQUENCE [LARGE SCALE GENOMIC DNA]</scope>
    <source>
        <strain evidence="3 4">An564</strain>
    </source>
</reference>
<evidence type="ECO:0000259" key="2">
    <source>
        <dbReference type="PROSITE" id="PS01031"/>
    </source>
</evidence>
<sequence>MFKVFEEIMDNFDGFSNLKLNAPGYAPWIKNGNTYATMVKTIGINPEDMHVALENNVIRVEGTSKYNGMTYSVDFDIPLSDTFLEKVCDVKSETANGLTYITVDLK</sequence>
<proteinExistence type="inferred from homology"/>
<evidence type="ECO:0000313" key="3">
    <source>
        <dbReference type="EMBL" id="MBM6922278.1"/>
    </source>
</evidence>
<accession>A0ABS2GKE7</accession>
<comment type="caution">
    <text evidence="3">The sequence shown here is derived from an EMBL/GenBank/DDBJ whole genome shotgun (WGS) entry which is preliminary data.</text>
</comment>
<keyword evidence="4" id="KW-1185">Reference proteome</keyword>
<dbReference type="PROSITE" id="PS01031">
    <property type="entry name" value="SHSP"/>
    <property type="match status" value="1"/>
</dbReference>
<organism evidence="3 4">
    <name type="scientific">Hydrogenoanaerobacterium saccharovorans</name>
    <dbReference type="NCBI Taxonomy" id="474960"/>
    <lineage>
        <taxon>Bacteria</taxon>
        <taxon>Bacillati</taxon>
        <taxon>Bacillota</taxon>
        <taxon>Clostridia</taxon>
        <taxon>Eubacteriales</taxon>
        <taxon>Oscillospiraceae</taxon>
        <taxon>Hydrogenoanaerobacterium</taxon>
    </lineage>
</organism>
<protein>
    <recommendedName>
        <fullName evidence="2">SHSP domain-containing protein</fullName>
    </recommendedName>
</protein>
<dbReference type="EMBL" id="JACSNR010000001">
    <property type="protein sequence ID" value="MBM6922278.1"/>
    <property type="molecule type" value="Genomic_DNA"/>
</dbReference>